<reference evidence="3 4" key="2">
    <citation type="journal article" date="2019" name="G3 (Bethesda)">
        <title>Hybrid Assembly of the Genome of the Entomopathogenic Nematode Steinernema carpocapsae Identifies the X-Chromosome.</title>
        <authorList>
            <person name="Serra L."/>
            <person name="Macchietto M."/>
            <person name="Macias-Munoz A."/>
            <person name="McGill C.J."/>
            <person name="Rodriguez I.M."/>
            <person name="Rodriguez B."/>
            <person name="Murad R."/>
            <person name="Mortazavi A."/>
        </authorList>
    </citation>
    <scope>NUCLEOTIDE SEQUENCE [LARGE SCALE GENOMIC DNA]</scope>
    <source>
        <strain evidence="3 4">ALL</strain>
    </source>
</reference>
<evidence type="ECO:0000259" key="2">
    <source>
        <dbReference type="SMART" id="SM00198"/>
    </source>
</evidence>
<dbReference type="SMART" id="SM00198">
    <property type="entry name" value="SCP"/>
    <property type="match status" value="1"/>
</dbReference>
<dbReference type="InterPro" id="IPR035940">
    <property type="entry name" value="CAP_sf"/>
</dbReference>
<keyword evidence="4" id="KW-1185">Reference proteome</keyword>
<reference evidence="3 4" key="1">
    <citation type="journal article" date="2015" name="Genome Biol.">
        <title>Comparative genomics of Steinernema reveals deeply conserved gene regulatory networks.</title>
        <authorList>
            <person name="Dillman A.R."/>
            <person name="Macchietto M."/>
            <person name="Porter C.F."/>
            <person name="Rogers A."/>
            <person name="Williams B."/>
            <person name="Antoshechkin I."/>
            <person name="Lee M.M."/>
            <person name="Goodwin Z."/>
            <person name="Lu X."/>
            <person name="Lewis E.E."/>
            <person name="Goodrich-Blair H."/>
            <person name="Stock S.P."/>
            <person name="Adams B.J."/>
            <person name="Sternberg P.W."/>
            <person name="Mortazavi A."/>
        </authorList>
    </citation>
    <scope>NUCLEOTIDE SEQUENCE [LARGE SCALE GENOMIC DNA]</scope>
    <source>
        <strain evidence="3 4">ALL</strain>
    </source>
</reference>
<dbReference type="SUPFAM" id="SSF55797">
    <property type="entry name" value="PR-1-like"/>
    <property type="match status" value="1"/>
</dbReference>
<sequence length="195" mass="22383">MALWRLRVYGLIVLFTALGNAFSPETFADSMVREYNFYRNLHGVASVKLNHSMSADCDRYARALGSRSRVQPCLVHSRKNGENLMFYWNYASISEVELAEVTAKQFYDELKFYNFDKPGFRFSAAHFTQMIWKGVKEIGVGVFERAFVKDSFGDCRVGTLAPAKAYFVVIHHSPEGNRFDGDEFLNNVFSAKRRL</sequence>
<feature type="domain" description="SCP" evidence="2">
    <location>
        <begin position="26"/>
        <end position="180"/>
    </location>
</feature>
<feature type="chain" id="PRO_5020502366" description="SCP domain-containing protein" evidence="1">
    <location>
        <begin position="22"/>
        <end position="195"/>
    </location>
</feature>
<evidence type="ECO:0000313" key="4">
    <source>
        <dbReference type="Proteomes" id="UP000298663"/>
    </source>
</evidence>
<dbReference type="EMBL" id="AZBU02000001">
    <property type="protein sequence ID" value="TMS36426.1"/>
    <property type="molecule type" value="Genomic_DNA"/>
</dbReference>
<dbReference type="Gene3D" id="3.40.33.10">
    <property type="entry name" value="CAP"/>
    <property type="match status" value="1"/>
</dbReference>
<dbReference type="Proteomes" id="UP000298663">
    <property type="component" value="Unassembled WGS sequence"/>
</dbReference>
<dbReference type="Pfam" id="PF00188">
    <property type="entry name" value="CAP"/>
    <property type="match status" value="1"/>
</dbReference>
<name>A0A4U8UT38_STECR</name>
<evidence type="ECO:0000313" key="3">
    <source>
        <dbReference type="EMBL" id="TMS36426.1"/>
    </source>
</evidence>
<dbReference type="OrthoDB" id="337038at2759"/>
<accession>A0A4U8UT38</accession>
<dbReference type="AlphaFoldDB" id="A0A4U8UT38"/>
<evidence type="ECO:0000256" key="1">
    <source>
        <dbReference type="SAM" id="SignalP"/>
    </source>
</evidence>
<comment type="caution">
    <text evidence="3">The sequence shown here is derived from an EMBL/GenBank/DDBJ whole genome shotgun (WGS) entry which is preliminary data.</text>
</comment>
<gene>
    <name evidence="3" type="ORF">L596_003593</name>
</gene>
<proteinExistence type="predicted"/>
<organism evidence="3 4">
    <name type="scientific">Steinernema carpocapsae</name>
    <name type="common">Entomopathogenic nematode</name>
    <dbReference type="NCBI Taxonomy" id="34508"/>
    <lineage>
        <taxon>Eukaryota</taxon>
        <taxon>Metazoa</taxon>
        <taxon>Ecdysozoa</taxon>
        <taxon>Nematoda</taxon>
        <taxon>Chromadorea</taxon>
        <taxon>Rhabditida</taxon>
        <taxon>Tylenchina</taxon>
        <taxon>Panagrolaimomorpha</taxon>
        <taxon>Strongyloidoidea</taxon>
        <taxon>Steinernematidae</taxon>
        <taxon>Steinernema</taxon>
    </lineage>
</organism>
<protein>
    <recommendedName>
        <fullName evidence="2">SCP domain-containing protein</fullName>
    </recommendedName>
</protein>
<feature type="signal peptide" evidence="1">
    <location>
        <begin position="1"/>
        <end position="21"/>
    </location>
</feature>
<dbReference type="PANTHER" id="PTHR10334">
    <property type="entry name" value="CYSTEINE-RICH SECRETORY PROTEIN-RELATED"/>
    <property type="match status" value="1"/>
</dbReference>
<dbReference type="InterPro" id="IPR001283">
    <property type="entry name" value="CRISP-related"/>
</dbReference>
<keyword evidence="1" id="KW-0732">Signal</keyword>
<dbReference type="InterPro" id="IPR014044">
    <property type="entry name" value="CAP_dom"/>
</dbReference>